<dbReference type="Pfam" id="PF18967">
    <property type="entry name" value="PycTM"/>
    <property type="match status" value="1"/>
</dbReference>
<feature type="transmembrane region" description="Helical" evidence="8">
    <location>
        <begin position="161"/>
        <end position="179"/>
    </location>
</feature>
<dbReference type="Proteomes" id="UP000184386">
    <property type="component" value="Unassembled WGS sequence"/>
</dbReference>
<feature type="transmembrane region" description="Helical" evidence="8">
    <location>
        <begin position="74"/>
        <end position="96"/>
    </location>
</feature>
<organism evidence="10 11">
    <name type="scientific">Anaerocolumna jejuensis DSM 15929</name>
    <dbReference type="NCBI Taxonomy" id="1121322"/>
    <lineage>
        <taxon>Bacteria</taxon>
        <taxon>Bacillati</taxon>
        <taxon>Bacillota</taxon>
        <taxon>Clostridia</taxon>
        <taxon>Lachnospirales</taxon>
        <taxon>Lachnospiraceae</taxon>
        <taxon>Anaerocolumna</taxon>
    </lineage>
</organism>
<evidence type="ECO:0000256" key="3">
    <source>
        <dbReference type="ARBA" id="ARBA00022692"/>
    </source>
</evidence>
<feature type="domain" description="Pycsar effector protein" evidence="9">
    <location>
        <begin position="16"/>
        <end position="176"/>
    </location>
</feature>
<keyword evidence="3 8" id="KW-0812">Transmembrane</keyword>
<evidence type="ECO:0000256" key="4">
    <source>
        <dbReference type="ARBA" id="ARBA00022741"/>
    </source>
</evidence>
<dbReference type="GO" id="GO:0005886">
    <property type="term" value="C:plasma membrane"/>
    <property type="evidence" value="ECO:0007669"/>
    <property type="project" value="UniProtKB-SubCell"/>
</dbReference>
<keyword evidence="11" id="KW-1185">Reference proteome</keyword>
<evidence type="ECO:0000256" key="8">
    <source>
        <dbReference type="SAM" id="Phobius"/>
    </source>
</evidence>
<evidence type="ECO:0000313" key="10">
    <source>
        <dbReference type="EMBL" id="SHJ59192.1"/>
    </source>
</evidence>
<evidence type="ECO:0000256" key="5">
    <source>
        <dbReference type="ARBA" id="ARBA00022989"/>
    </source>
</evidence>
<keyword evidence="7 8" id="KW-0472">Membrane</keyword>
<gene>
    <name evidence="10" type="ORF">SAMN02745136_00479</name>
</gene>
<comment type="subcellular location">
    <subcellularLocation>
        <location evidence="1">Cell membrane</location>
    </subcellularLocation>
</comment>
<evidence type="ECO:0000259" key="9">
    <source>
        <dbReference type="Pfam" id="PF18967"/>
    </source>
</evidence>
<evidence type="ECO:0000256" key="1">
    <source>
        <dbReference type="ARBA" id="ARBA00004236"/>
    </source>
</evidence>
<reference evidence="10 11" key="1">
    <citation type="submission" date="2016-11" db="EMBL/GenBank/DDBJ databases">
        <authorList>
            <person name="Jaros S."/>
            <person name="Januszkiewicz K."/>
            <person name="Wedrychowicz H."/>
        </authorList>
    </citation>
    <scope>NUCLEOTIDE SEQUENCE [LARGE SCALE GENOMIC DNA]</scope>
    <source>
        <strain evidence="10 11">DSM 15929</strain>
    </source>
</reference>
<protein>
    <recommendedName>
        <fullName evidence="9">Pycsar effector protein domain-containing protein</fullName>
    </recommendedName>
</protein>
<keyword evidence="2" id="KW-1003">Cell membrane</keyword>
<keyword evidence="5 8" id="KW-1133">Transmembrane helix</keyword>
<evidence type="ECO:0000256" key="2">
    <source>
        <dbReference type="ARBA" id="ARBA00022475"/>
    </source>
</evidence>
<dbReference type="RefSeq" id="WP_242962341.1">
    <property type="nucleotide sequence ID" value="NZ_FRAC01000006.1"/>
</dbReference>
<feature type="transmembrane region" description="Helical" evidence="8">
    <location>
        <begin position="34"/>
        <end position="54"/>
    </location>
</feature>
<dbReference type="InterPro" id="IPR043760">
    <property type="entry name" value="PycTM_dom"/>
</dbReference>
<accession>A0A1M6KJR2</accession>
<proteinExistence type="predicted"/>
<dbReference type="AlphaFoldDB" id="A0A1M6KJR2"/>
<evidence type="ECO:0000256" key="6">
    <source>
        <dbReference type="ARBA" id="ARBA00023118"/>
    </source>
</evidence>
<sequence>MVQNNDNKQYFDKEDAYRTLELTNSWVGNVDTKISFALALVGVLSAFVFKGGLPSAFQTVIDKGNWSLITGGDIIAVVIVVLLYLASFSSLVLLLLGMIARTKAKGDSIFFFGTIGAKKLEDYKSKIKGYEEEQIKDDLIEQIHTNSQICKKKMWFYNKGILLILVTVILWFICMIFQLI</sequence>
<dbReference type="GO" id="GO:0000166">
    <property type="term" value="F:nucleotide binding"/>
    <property type="evidence" value="ECO:0007669"/>
    <property type="project" value="UniProtKB-KW"/>
</dbReference>
<evidence type="ECO:0000313" key="11">
    <source>
        <dbReference type="Proteomes" id="UP000184386"/>
    </source>
</evidence>
<dbReference type="EMBL" id="FRAC01000006">
    <property type="protein sequence ID" value="SHJ59192.1"/>
    <property type="molecule type" value="Genomic_DNA"/>
</dbReference>
<keyword evidence="4" id="KW-0547">Nucleotide-binding</keyword>
<keyword evidence="6" id="KW-0051">Antiviral defense</keyword>
<evidence type="ECO:0000256" key="7">
    <source>
        <dbReference type="ARBA" id="ARBA00023136"/>
    </source>
</evidence>
<name>A0A1M6KJR2_9FIRM</name>
<dbReference type="GO" id="GO:0051607">
    <property type="term" value="P:defense response to virus"/>
    <property type="evidence" value="ECO:0007669"/>
    <property type="project" value="UniProtKB-KW"/>
</dbReference>